<name>A0A6N4SS73_CYTH3</name>
<proteinExistence type="predicted"/>
<evidence type="ECO:0000313" key="2">
    <source>
        <dbReference type="Proteomes" id="UP000001822"/>
    </source>
</evidence>
<dbReference type="KEGG" id="chu:CHU_1882"/>
<sequence>MANRIFCISFTKNINNMTTKLVYLIRLRNSNQTSVKVGFSCQTEESNYTRSVEMDTTGMKMSDVLNALNHQLTLKTVV</sequence>
<dbReference type="EMBL" id="CP000383">
    <property type="protein sequence ID" value="ABG59148.1"/>
    <property type="molecule type" value="Genomic_DNA"/>
</dbReference>
<gene>
    <name evidence="1" type="ordered locus">CHU_1882</name>
</gene>
<keyword evidence="2" id="KW-1185">Reference proteome</keyword>
<organism evidence="1 2">
    <name type="scientific">Cytophaga hutchinsonii (strain ATCC 33406 / DSM 1761 / CIP 103989 / NBRC 15051 / NCIMB 9469 / D465)</name>
    <dbReference type="NCBI Taxonomy" id="269798"/>
    <lineage>
        <taxon>Bacteria</taxon>
        <taxon>Pseudomonadati</taxon>
        <taxon>Bacteroidota</taxon>
        <taxon>Cytophagia</taxon>
        <taxon>Cytophagales</taxon>
        <taxon>Cytophagaceae</taxon>
        <taxon>Cytophaga</taxon>
    </lineage>
</organism>
<dbReference type="AlphaFoldDB" id="A0A6N4SS73"/>
<reference evidence="1 2" key="1">
    <citation type="journal article" date="2007" name="Appl. Environ. Microbiol.">
        <title>Genome sequence of the cellulolytic gliding bacterium Cytophaga hutchinsonii.</title>
        <authorList>
            <person name="Xie G."/>
            <person name="Bruce D.C."/>
            <person name="Challacombe J.F."/>
            <person name="Chertkov O."/>
            <person name="Detter J.C."/>
            <person name="Gilna P."/>
            <person name="Han C.S."/>
            <person name="Lucas S."/>
            <person name="Misra M."/>
            <person name="Myers G.L."/>
            <person name="Richardson P."/>
            <person name="Tapia R."/>
            <person name="Thayer N."/>
            <person name="Thompson L.S."/>
            <person name="Brettin T.S."/>
            <person name="Henrissat B."/>
            <person name="Wilson D.B."/>
            <person name="McBride M.J."/>
        </authorList>
    </citation>
    <scope>NUCLEOTIDE SEQUENCE [LARGE SCALE GENOMIC DNA]</scope>
    <source>
        <strain evidence="2">ATCC 33406 / DSM 1761 / CIP 103989 / NBRC 15051 / NCIMB 9469 / D465</strain>
    </source>
</reference>
<accession>A0A6N4SS73</accession>
<evidence type="ECO:0000313" key="1">
    <source>
        <dbReference type="EMBL" id="ABG59148.1"/>
    </source>
</evidence>
<protein>
    <submittedName>
        <fullName evidence="1">Uncharacterized protein</fullName>
    </submittedName>
</protein>
<dbReference type="Proteomes" id="UP000001822">
    <property type="component" value="Chromosome"/>
</dbReference>